<feature type="binding site" evidence="3">
    <location>
        <position position="211"/>
    </location>
    <ligand>
        <name>Zn(2+)</name>
        <dbReference type="ChEBI" id="CHEBI:29105"/>
        <label>1</label>
        <note>catalytic</note>
    </ligand>
</feature>
<dbReference type="GO" id="GO:0008270">
    <property type="term" value="F:zinc ion binding"/>
    <property type="evidence" value="ECO:0007669"/>
    <property type="project" value="InterPro"/>
</dbReference>
<dbReference type="CDD" id="cd00947">
    <property type="entry name" value="TBP_aldolase_IIB"/>
    <property type="match status" value="1"/>
</dbReference>
<gene>
    <name evidence="4" type="ORF">EGH82_21755</name>
</gene>
<dbReference type="PIRSF" id="PIRSF001359">
    <property type="entry name" value="F_bP_aldolase_II"/>
    <property type="match status" value="1"/>
</dbReference>
<dbReference type="InterPro" id="IPR050246">
    <property type="entry name" value="Class_II_FBP_aldolase"/>
</dbReference>
<feature type="binding site" evidence="3">
    <location>
        <position position="183"/>
    </location>
    <ligand>
        <name>Zn(2+)</name>
        <dbReference type="ChEBI" id="CHEBI:29105"/>
        <label>1</label>
        <note>catalytic</note>
    </ligand>
</feature>
<dbReference type="PANTHER" id="PTHR30304">
    <property type="entry name" value="D-TAGATOSE-1,6-BISPHOSPHATE ALDOLASE"/>
    <property type="match status" value="1"/>
</dbReference>
<dbReference type="Gene3D" id="3.20.20.70">
    <property type="entry name" value="Aldolase class I"/>
    <property type="match status" value="1"/>
</dbReference>
<keyword evidence="3" id="KW-0479">Metal-binding</keyword>
<accession>A0A3N3DT86</accession>
<dbReference type="GO" id="GO:0016832">
    <property type="term" value="F:aldehyde-lyase activity"/>
    <property type="evidence" value="ECO:0007669"/>
    <property type="project" value="InterPro"/>
</dbReference>
<feature type="binding site" evidence="2">
    <location>
        <begin position="212"/>
        <end position="214"/>
    </location>
    <ligand>
        <name>dihydroxyacetone phosphate</name>
        <dbReference type="ChEBI" id="CHEBI:57642"/>
    </ligand>
</feature>
<sequence length="287" mass="30935">MELNMALVTMKSLLEKAKQGHYAVGAFNACNLENAICVFESARQTQSPVIIQLHGSEVIYSKGQPLIDAIISLGDQYREIDYAIHLDHGESFAEATKCVRLGFSSVMYDGSSLPFEENVAITKQVVEMAHAVGVTVEGELGAIGNTEFGESNGPATLTDPAEAKEFCERTGIDCLAASFGTAHGLYKSDPKLDFDRVATLSELTGLPIVMHGGTGVPEADIKKAISLGVAKINFSTILRKSFLDDMKEYLNQNPDDLMVMDIFNAGNKGMIKAIVNAINMCGSNNKM</sequence>
<dbReference type="Pfam" id="PF01116">
    <property type="entry name" value="F_bP_aldolase"/>
    <property type="match status" value="1"/>
</dbReference>
<dbReference type="InterPro" id="IPR013785">
    <property type="entry name" value="Aldolase_TIM"/>
</dbReference>
<evidence type="ECO:0000256" key="3">
    <source>
        <dbReference type="PIRSR" id="PIRSR001359-3"/>
    </source>
</evidence>
<feature type="binding site" evidence="2">
    <location>
        <position position="184"/>
    </location>
    <ligand>
        <name>dihydroxyacetone phosphate</name>
        <dbReference type="ChEBI" id="CHEBI:57642"/>
    </ligand>
</feature>
<feature type="binding site" evidence="3">
    <location>
        <position position="109"/>
    </location>
    <ligand>
        <name>Zn(2+)</name>
        <dbReference type="ChEBI" id="CHEBI:29105"/>
        <label>2</label>
    </ligand>
</feature>
<dbReference type="Proteomes" id="UP000278792">
    <property type="component" value="Unassembled WGS sequence"/>
</dbReference>
<name>A0A3N3DT86_9VIBR</name>
<dbReference type="SUPFAM" id="SSF51569">
    <property type="entry name" value="Aldolase"/>
    <property type="match status" value="1"/>
</dbReference>
<comment type="caution">
    <text evidence="4">The sequence shown here is derived from an EMBL/GenBank/DDBJ whole genome shotgun (WGS) entry which is preliminary data.</text>
</comment>
<evidence type="ECO:0000256" key="2">
    <source>
        <dbReference type="PIRSR" id="PIRSR001359-2"/>
    </source>
</evidence>
<feature type="active site" description="Proton donor" evidence="1">
    <location>
        <position position="87"/>
    </location>
</feature>
<dbReference type="InterPro" id="IPR000771">
    <property type="entry name" value="FBA_II"/>
</dbReference>
<dbReference type="PANTHER" id="PTHR30304:SF0">
    <property type="entry name" value="D-TAGATOSE-1,6-BISPHOSPHATE ALDOLASE SUBUNIT GATY-RELATED"/>
    <property type="match status" value="1"/>
</dbReference>
<feature type="binding site" evidence="3">
    <location>
        <position position="139"/>
    </location>
    <ligand>
        <name>Zn(2+)</name>
        <dbReference type="ChEBI" id="CHEBI:29105"/>
        <label>2</label>
    </ligand>
</feature>
<comment type="cofactor">
    <cofactor evidence="3">
        <name>Zn(2+)</name>
        <dbReference type="ChEBI" id="CHEBI:29105"/>
    </cofactor>
    <text evidence="3">Binds 2 Zn(2+) ions per subunit. One is catalytic and the other provides a structural contribution.</text>
</comment>
<protein>
    <submittedName>
        <fullName evidence="4">Class II fructose-bisphosphate aldolase</fullName>
    </submittedName>
</protein>
<dbReference type="GO" id="GO:0005975">
    <property type="term" value="P:carbohydrate metabolic process"/>
    <property type="evidence" value="ECO:0007669"/>
    <property type="project" value="InterPro"/>
</dbReference>
<feature type="binding site" evidence="2">
    <location>
        <begin position="233"/>
        <end position="236"/>
    </location>
    <ligand>
        <name>dihydroxyacetone phosphate</name>
        <dbReference type="ChEBI" id="CHEBI:57642"/>
    </ligand>
</feature>
<evidence type="ECO:0000313" key="4">
    <source>
        <dbReference type="EMBL" id="ROV57713.1"/>
    </source>
</evidence>
<feature type="binding site" evidence="3">
    <location>
        <position position="88"/>
    </location>
    <ligand>
        <name>Zn(2+)</name>
        <dbReference type="ChEBI" id="CHEBI:29105"/>
        <label>1</label>
        <note>catalytic</note>
    </ligand>
</feature>
<dbReference type="NCBIfam" id="TIGR00167">
    <property type="entry name" value="cbbA"/>
    <property type="match status" value="1"/>
</dbReference>
<reference evidence="4 5" key="1">
    <citation type="submission" date="2018-11" db="EMBL/GenBank/DDBJ databases">
        <title>Vibrio ponticus strain CAIM 1751 pathogenic for the snapper Lutjanus guttatus.</title>
        <authorList>
            <person name="Soto-Rodriguez S."/>
            <person name="Lozano-Olvera R."/>
            <person name="Gomez-Gil B."/>
        </authorList>
    </citation>
    <scope>NUCLEOTIDE SEQUENCE [LARGE SCALE GENOMIC DNA]</scope>
    <source>
        <strain evidence="4 5">CAIM 1751</strain>
    </source>
</reference>
<organism evidence="4 5">
    <name type="scientific">Vibrio ponticus</name>
    <dbReference type="NCBI Taxonomy" id="265668"/>
    <lineage>
        <taxon>Bacteria</taxon>
        <taxon>Pseudomonadati</taxon>
        <taxon>Pseudomonadota</taxon>
        <taxon>Gammaproteobacteria</taxon>
        <taxon>Vibrionales</taxon>
        <taxon>Vibrionaceae</taxon>
        <taxon>Vibrio</taxon>
    </lineage>
</organism>
<dbReference type="EMBL" id="RKIK01000120">
    <property type="protein sequence ID" value="ROV57713.1"/>
    <property type="molecule type" value="Genomic_DNA"/>
</dbReference>
<proteinExistence type="predicted"/>
<evidence type="ECO:0000256" key="1">
    <source>
        <dbReference type="PIRSR" id="PIRSR001359-1"/>
    </source>
</evidence>
<keyword evidence="3" id="KW-0862">Zinc</keyword>
<evidence type="ECO:0000313" key="5">
    <source>
        <dbReference type="Proteomes" id="UP000278792"/>
    </source>
</evidence>
<dbReference type="AlphaFoldDB" id="A0A3N3DT86"/>